<accession>A0A3M8S8V2</accession>
<sequence length="119" mass="13555">MKSLKPMILATAMLISSAAFAEGGSDRALERIQSLRDKAEAVLIKAEKADPSQRHVHMKEHMSMLQDLMSQLHQDHPKAGMSKDEHLVWMEKHDKMVDDVLGQMVREHQLMMADKECHP</sequence>
<organism evidence="1 2">
    <name type="scientific">Pseudomonas putida</name>
    <name type="common">Arthrobacter siderocapsulatus</name>
    <dbReference type="NCBI Taxonomy" id="303"/>
    <lineage>
        <taxon>Bacteria</taxon>
        <taxon>Pseudomonadati</taxon>
        <taxon>Pseudomonadota</taxon>
        <taxon>Gammaproteobacteria</taxon>
        <taxon>Pseudomonadales</taxon>
        <taxon>Pseudomonadaceae</taxon>
        <taxon>Pseudomonas</taxon>
    </lineage>
</organism>
<protein>
    <submittedName>
        <fullName evidence="1">Uncharacterized protein</fullName>
    </submittedName>
</protein>
<dbReference type="RefSeq" id="WP_049274248.1">
    <property type="nucleotide sequence ID" value="NZ_BSKH01000003.1"/>
</dbReference>
<name>A0A3M8S8V2_PSEPU</name>
<dbReference type="NCBIfam" id="NF041599">
    <property type="entry name" value="reg_PtrA_PA2808"/>
    <property type="match status" value="1"/>
</dbReference>
<dbReference type="Proteomes" id="UP000278162">
    <property type="component" value="Unassembled WGS sequence"/>
</dbReference>
<evidence type="ECO:0000313" key="1">
    <source>
        <dbReference type="EMBL" id="RNF77518.1"/>
    </source>
</evidence>
<comment type="caution">
    <text evidence="1">The sequence shown here is derived from an EMBL/GenBank/DDBJ whole genome shotgun (WGS) entry which is preliminary data.</text>
</comment>
<reference evidence="1 2" key="1">
    <citation type="submission" date="2018-10" db="EMBL/GenBank/DDBJ databases">
        <title>An outbreak of IMP-63 producing strain in France.</title>
        <authorList>
            <person name="Bour M."/>
            <person name="Liapis E."/>
            <person name="Plesiat P."/>
        </authorList>
    </citation>
    <scope>NUCLEOTIDE SEQUENCE [LARGE SCALE GENOMIC DNA]</scope>
    <source>
        <strain evidence="1 2">12917</strain>
    </source>
</reference>
<evidence type="ECO:0000313" key="2">
    <source>
        <dbReference type="Proteomes" id="UP000278162"/>
    </source>
</evidence>
<gene>
    <name evidence="1" type="ORF">EFK07_30440</name>
</gene>
<proteinExistence type="predicted"/>
<dbReference type="AlphaFoldDB" id="A0A3M8S8V2"/>
<dbReference type="EMBL" id="RJAI01000110">
    <property type="protein sequence ID" value="RNF77518.1"/>
    <property type="molecule type" value="Genomic_DNA"/>
</dbReference>